<dbReference type="GO" id="GO:0003824">
    <property type="term" value="F:catalytic activity"/>
    <property type="evidence" value="ECO:0007669"/>
    <property type="project" value="UniProtKB-ARBA"/>
</dbReference>
<gene>
    <name evidence="6" type="ORF">A9C11_17050</name>
</gene>
<dbReference type="PROSITE" id="PS50887">
    <property type="entry name" value="GGDEF"/>
    <property type="match status" value="1"/>
</dbReference>
<dbReference type="SUPFAM" id="SSF55073">
    <property type="entry name" value="Nucleotide cyclase"/>
    <property type="match status" value="1"/>
</dbReference>
<evidence type="ECO:0000313" key="6">
    <source>
        <dbReference type="EMBL" id="ANI15581.1"/>
    </source>
</evidence>
<dbReference type="PROSITE" id="PS50113">
    <property type="entry name" value="PAC"/>
    <property type="match status" value="2"/>
</dbReference>
<dbReference type="CDD" id="cd01949">
    <property type="entry name" value="GGDEF"/>
    <property type="match status" value="1"/>
</dbReference>
<evidence type="ECO:0000256" key="2">
    <source>
        <dbReference type="ARBA" id="ARBA00004533"/>
    </source>
</evidence>
<dbReference type="RefSeq" id="WP_064583358.1">
    <property type="nucleotide sequence ID" value="NZ_CP015878.1"/>
</dbReference>
<dbReference type="EMBL" id="CP015878">
    <property type="protein sequence ID" value="ANI15581.1"/>
    <property type="molecule type" value="Genomic_DNA"/>
</dbReference>
<evidence type="ECO:0000259" key="3">
    <source>
        <dbReference type="PROSITE" id="PS50112"/>
    </source>
</evidence>
<dbReference type="SMART" id="SM00086">
    <property type="entry name" value="PAC"/>
    <property type="match status" value="2"/>
</dbReference>
<feature type="domain" description="PAC" evidence="4">
    <location>
        <begin position="214"/>
        <end position="267"/>
    </location>
</feature>
<dbReference type="PANTHER" id="PTHR44757:SF2">
    <property type="entry name" value="BIOFILM ARCHITECTURE MAINTENANCE PROTEIN MBAA"/>
    <property type="match status" value="1"/>
</dbReference>
<dbReference type="InterPro" id="IPR000700">
    <property type="entry name" value="PAS-assoc_C"/>
</dbReference>
<name>A0A1A9KDR9_9PSED</name>
<dbReference type="GO" id="GO:0005886">
    <property type="term" value="C:plasma membrane"/>
    <property type="evidence" value="ECO:0007669"/>
    <property type="project" value="UniProtKB-SubCell"/>
</dbReference>
<dbReference type="NCBIfam" id="TIGR00254">
    <property type="entry name" value="GGDEF"/>
    <property type="match status" value="1"/>
</dbReference>
<evidence type="ECO:0000256" key="1">
    <source>
        <dbReference type="ARBA" id="ARBA00001946"/>
    </source>
</evidence>
<evidence type="ECO:0000259" key="4">
    <source>
        <dbReference type="PROSITE" id="PS50113"/>
    </source>
</evidence>
<dbReference type="InterPro" id="IPR001610">
    <property type="entry name" value="PAC"/>
</dbReference>
<dbReference type="AlphaFoldDB" id="A0A1A9KDR9"/>
<dbReference type="SMART" id="SM00267">
    <property type="entry name" value="GGDEF"/>
    <property type="match status" value="1"/>
</dbReference>
<dbReference type="Pfam" id="PF08447">
    <property type="entry name" value="PAS_3"/>
    <property type="match status" value="2"/>
</dbReference>
<dbReference type="Pfam" id="PF00990">
    <property type="entry name" value="GGDEF"/>
    <property type="match status" value="1"/>
</dbReference>
<dbReference type="InterPro" id="IPR013655">
    <property type="entry name" value="PAS_fold_3"/>
</dbReference>
<dbReference type="InterPro" id="IPR000014">
    <property type="entry name" value="PAS"/>
</dbReference>
<feature type="domain" description="PAS" evidence="3">
    <location>
        <begin position="291"/>
        <end position="345"/>
    </location>
</feature>
<feature type="domain" description="PAC" evidence="4">
    <location>
        <begin position="348"/>
        <end position="399"/>
    </location>
</feature>
<comment type="subcellular location">
    <subcellularLocation>
        <location evidence="2">Cell inner membrane</location>
    </subcellularLocation>
</comment>
<comment type="cofactor">
    <cofactor evidence="1">
        <name>Mg(2+)</name>
        <dbReference type="ChEBI" id="CHEBI:18420"/>
    </cofactor>
</comment>
<dbReference type="InterPro" id="IPR052155">
    <property type="entry name" value="Biofilm_reg_signaling"/>
</dbReference>
<feature type="domain" description="GGDEF" evidence="5">
    <location>
        <begin position="432"/>
        <end position="563"/>
    </location>
</feature>
<organism evidence="6 7">
    <name type="scientific">Pseudomonas citronellolis</name>
    <dbReference type="NCBI Taxonomy" id="53408"/>
    <lineage>
        <taxon>Bacteria</taxon>
        <taxon>Pseudomonadati</taxon>
        <taxon>Pseudomonadota</taxon>
        <taxon>Gammaproteobacteria</taxon>
        <taxon>Pseudomonadales</taxon>
        <taxon>Pseudomonadaceae</taxon>
        <taxon>Pseudomonas</taxon>
    </lineage>
</organism>
<dbReference type="PANTHER" id="PTHR44757">
    <property type="entry name" value="DIGUANYLATE CYCLASE DGCP"/>
    <property type="match status" value="1"/>
</dbReference>
<dbReference type="SMART" id="SM00091">
    <property type="entry name" value="PAS"/>
    <property type="match status" value="2"/>
</dbReference>
<dbReference type="CDD" id="cd00130">
    <property type="entry name" value="PAS"/>
    <property type="match status" value="2"/>
</dbReference>
<dbReference type="InterPro" id="IPR043128">
    <property type="entry name" value="Rev_trsase/Diguanyl_cyclase"/>
</dbReference>
<dbReference type="SUPFAM" id="SSF55785">
    <property type="entry name" value="PYP-like sensor domain (PAS domain)"/>
    <property type="match status" value="2"/>
</dbReference>
<dbReference type="PROSITE" id="PS50112">
    <property type="entry name" value="PAS"/>
    <property type="match status" value="2"/>
</dbReference>
<evidence type="ECO:0000313" key="7">
    <source>
        <dbReference type="Proteomes" id="UP000077748"/>
    </source>
</evidence>
<dbReference type="Gene3D" id="3.30.70.270">
    <property type="match status" value="1"/>
</dbReference>
<dbReference type="Proteomes" id="UP000077748">
    <property type="component" value="Chromosome"/>
</dbReference>
<dbReference type="Gene3D" id="3.30.450.20">
    <property type="entry name" value="PAS domain"/>
    <property type="match status" value="2"/>
</dbReference>
<dbReference type="FunFam" id="3.30.70.270:FF:000001">
    <property type="entry name" value="Diguanylate cyclase domain protein"/>
    <property type="match status" value="1"/>
</dbReference>
<dbReference type="InterPro" id="IPR000160">
    <property type="entry name" value="GGDEF_dom"/>
</dbReference>
<evidence type="ECO:0000259" key="5">
    <source>
        <dbReference type="PROSITE" id="PS50887"/>
    </source>
</evidence>
<dbReference type="InterPro" id="IPR029787">
    <property type="entry name" value="Nucleotide_cyclase"/>
</dbReference>
<dbReference type="NCBIfam" id="TIGR00229">
    <property type="entry name" value="sensory_box"/>
    <property type="match status" value="2"/>
</dbReference>
<accession>A0A1A9KDR9</accession>
<protein>
    <submittedName>
        <fullName evidence="6">Diguanylate cyclase</fullName>
    </submittedName>
</protein>
<sequence>MQSVSTGYAMESMGERHHAGLLRLALGHLALDAAVLMRDDGGAWRLCACLGLGAEDRAWLERPGGLPDDGAAALAARWAFRHLCPLRSADGLPLGQLWLLGERPRELDAPQAEALAEYAGLAAALLELECGAERTRITERRLALAVEGSGTGIWDRHVPSGVIHYSSGWKALLGYAEDEIGERIEESYARVHPDDLAYVRATMEAHFAGQTAAYEVEHRIRRKDGSYMWVCSRGKVVERDEQGRALRMLGTTTDITAQRVLAEKLRQNLELLTDLTNEIPGMVFQYRRLPDGSARFPYVSAGSREIYGMAPEELADGPTERIRAIIHDEDMPRYLAALEASARTLVPWELEYRVQLPEQGVRWRQGHAHPRRQADGSVLWHGFITDITERKRIEAELQVLATTDFLTQLPNRRCFMHQLQAELGRVQRGGERSAAVLMCDLDHFKAINDRWGHAVGDLALRHFADVLAGLVRRSDCVGRMGGEEFAVLLSDASRDNAVAFAQRLQEHLAQTPLLHAGERIPLTLSIGVADMLAGDATAEAVLSRSDLALYRAKQAGRNRIEYL</sequence>
<dbReference type="InterPro" id="IPR035965">
    <property type="entry name" value="PAS-like_dom_sf"/>
</dbReference>
<reference evidence="6 7" key="1">
    <citation type="submission" date="2016-05" db="EMBL/GenBank/DDBJ databases">
        <title>Genome Sequence of Pseudomonas citronellolis Strain SJTE-3, an Estrogens and Persistent Organic Pollutants degradation strain.</title>
        <authorList>
            <person name="Liang R."/>
        </authorList>
    </citation>
    <scope>NUCLEOTIDE SEQUENCE [LARGE SCALE GENOMIC DNA]</scope>
    <source>
        <strain evidence="6 7">SJTE-3</strain>
    </source>
</reference>
<proteinExistence type="predicted"/>
<feature type="domain" description="PAS" evidence="3">
    <location>
        <begin position="138"/>
        <end position="210"/>
    </location>
</feature>